<evidence type="ECO:0000256" key="1">
    <source>
        <dbReference type="SAM" id="Phobius"/>
    </source>
</evidence>
<evidence type="ECO:0000313" key="4">
    <source>
        <dbReference type="Proteomes" id="UP000624709"/>
    </source>
</evidence>
<dbReference type="RefSeq" id="WP_203826559.1">
    <property type="nucleotide sequence ID" value="NZ_BAAATY010000003.1"/>
</dbReference>
<proteinExistence type="predicted"/>
<keyword evidence="2" id="KW-0732">Signal</keyword>
<feature type="transmembrane region" description="Helical" evidence="1">
    <location>
        <begin position="90"/>
        <end position="108"/>
    </location>
</feature>
<feature type="chain" id="PRO_5045361017" description="DUF998 domain-containing protein" evidence="2">
    <location>
        <begin position="24"/>
        <end position="236"/>
    </location>
</feature>
<keyword evidence="1" id="KW-1133">Transmembrane helix</keyword>
<dbReference type="Proteomes" id="UP000624709">
    <property type="component" value="Unassembled WGS sequence"/>
</dbReference>
<feature type="transmembrane region" description="Helical" evidence="1">
    <location>
        <begin position="143"/>
        <end position="160"/>
    </location>
</feature>
<protein>
    <recommendedName>
        <fullName evidence="5">DUF998 domain-containing protein</fullName>
    </recommendedName>
</protein>
<evidence type="ECO:0008006" key="5">
    <source>
        <dbReference type="Google" id="ProtNLM"/>
    </source>
</evidence>
<feature type="transmembrane region" description="Helical" evidence="1">
    <location>
        <begin position="198"/>
        <end position="220"/>
    </location>
</feature>
<keyword evidence="1" id="KW-0472">Membrane</keyword>
<evidence type="ECO:0000256" key="2">
    <source>
        <dbReference type="SAM" id="SignalP"/>
    </source>
</evidence>
<organism evidence="3 4">
    <name type="scientific">Actinoplanes palleronii</name>
    <dbReference type="NCBI Taxonomy" id="113570"/>
    <lineage>
        <taxon>Bacteria</taxon>
        <taxon>Bacillati</taxon>
        <taxon>Actinomycetota</taxon>
        <taxon>Actinomycetes</taxon>
        <taxon>Micromonosporales</taxon>
        <taxon>Micromonosporaceae</taxon>
        <taxon>Actinoplanes</taxon>
    </lineage>
</organism>
<gene>
    <name evidence="3" type="ORF">Apa02nite_043050</name>
</gene>
<keyword evidence="1" id="KW-0812">Transmembrane</keyword>
<feature type="transmembrane region" description="Helical" evidence="1">
    <location>
        <begin position="172"/>
        <end position="192"/>
    </location>
</feature>
<feature type="transmembrane region" description="Helical" evidence="1">
    <location>
        <begin position="56"/>
        <end position="78"/>
    </location>
</feature>
<feature type="signal peptide" evidence="2">
    <location>
        <begin position="1"/>
        <end position="23"/>
    </location>
</feature>
<comment type="caution">
    <text evidence="3">The sequence shown here is derived from an EMBL/GenBank/DDBJ whole genome shotgun (WGS) entry which is preliminary data.</text>
</comment>
<reference evidence="3 4" key="1">
    <citation type="submission" date="2021-01" db="EMBL/GenBank/DDBJ databases">
        <title>Whole genome shotgun sequence of Actinoplanes palleronii NBRC 14916.</title>
        <authorList>
            <person name="Komaki H."/>
            <person name="Tamura T."/>
        </authorList>
    </citation>
    <scope>NUCLEOTIDE SEQUENCE [LARGE SCALE GENOMIC DNA]</scope>
    <source>
        <strain evidence="3 4">NBRC 14916</strain>
    </source>
</reference>
<sequence length="236" mass="24223">MLPRAVGTTVAAGTGAAAAISLAAGVTTPVRSGPNCTGGCVRYPYLDAAAFVPRDYLWMYPAVITALFAVLLAVCLDVTTPADRRWASRAGLCLAAIGAGTLVLDYALQLTVLQPGLLAGETAGLSPLSQYNPHGVFIGLENAGYAEFAVAFAFLGYALLRQRSRAGRAAGWILAAGAAATLGVLIVFAAVYRARLDYHFEVISIGLVWLTLIAGGPVLAGMFARGGHEGPPASTG</sequence>
<evidence type="ECO:0000313" key="3">
    <source>
        <dbReference type="EMBL" id="GIE68197.1"/>
    </source>
</evidence>
<dbReference type="EMBL" id="BOMS01000057">
    <property type="protein sequence ID" value="GIE68197.1"/>
    <property type="molecule type" value="Genomic_DNA"/>
</dbReference>
<accession>A0ABQ4BBX4</accession>
<keyword evidence="4" id="KW-1185">Reference proteome</keyword>
<name>A0ABQ4BBX4_9ACTN</name>